<evidence type="ECO:0000313" key="1">
    <source>
        <dbReference type="EMBL" id="MDS1821502.1"/>
    </source>
</evidence>
<proteinExistence type="predicted"/>
<comment type="caution">
    <text evidence="1">The sequence shown here is derived from an EMBL/GenBank/DDBJ whole genome shotgun (WGS) entry which is preliminary data.</text>
</comment>
<dbReference type="Pfam" id="PF26211">
    <property type="entry name" value="Phage_phiTE_072"/>
    <property type="match status" value="1"/>
</dbReference>
<protein>
    <submittedName>
        <fullName evidence="1">Uncharacterized protein</fullName>
    </submittedName>
</protein>
<dbReference type="RefSeq" id="WP_311020398.1">
    <property type="nucleotide sequence ID" value="NZ_JAUHGG010000003.1"/>
</dbReference>
<dbReference type="AlphaFoldDB" id="A0AAW8PZ01"/>
<dbReference type="Proteomes" id="UP001253193">
    <property type="component" value="Unassembled WGS sequence"/>
</dbReference>
<gene>
    <name evidence="1" type="ORF">QX249_12590</name>
</gene>
<reference evidence="1" key="1">
    <citation type="submission" date="2023-06" db="EMBL/GenBank/DDBJ databases">
        <title>Genomic Diversity of Vibrio spp. and Metagenomic Analysis of Pathogens in Florida Gulf Coastal Waters Following Hurricane Ian.</title>
        <authorList>
            <person name="Brumfield K.D."/>
        </authorList>
    </citation>
    <scope>NUCLEOTIDE SEQUENCE</scope>
    <source>
        <strain evidence="1">WBS2B-138</strain>
    </source>
</reference>
<organism evidence="1 2">
    <name type="scientific">Vibrio parahaemolyticus</name>
    <dbReference type="NCBI Taxonomy" id="670"/>
    <lineage>
        <taxon>Bacteria</taxon>
        <taxon>Pseudomonadati</taxon>
        <taxon>Pseudomonadota</taxon>
        <taxon>Gammaproteobacteria</taxon>
        <taxon>Vibrionales</taxon>
        <taxon>Vibrionaceae</taxon>
        <taxon>Vibrio</taxon>
    </lineage>
</organism>
<dbReference type="EMBL" id="JAUHGG010000003">
    <property type="protein sequence ID" value="MDS1821502.1"/>
    <property type="molecule type" value="Genomic_DNA"/>
</dbReference>
<name>A0AAW8PZ01_VIBPH</name>
<sequence length="189" mass="20784">MIVEQISTLNLRVKLKDSRLDPITIVVCENETTNKGKLIVEMGGEAWAASWSCIANKSTVDFITSSSDDYLISYLSPELSSKIEDWEAIQSDLAAQADTLHSVGDITEDQKFAIEGISIETLKSCAGLDIGVPNSIVAWETPLDIDECLSEKLDWPIDIPVTVNPEYKSMIELVQAVKLALTEHGKEVK</sequence>
<dbReference type="InterPro" id="IPR058701">
    <property type="entry name" value="PhiTE_072-like"/>
</dbReference>
<accession>A0AAW8PZ01</accession>
<evidence type="ECO:0000313" key="2">
    <source>
        <dbReference type="Proteomes" id="UP001253193"/>
    </source>
</evidence>